<evidence type="ECO:0000256" key="8">
    <source>
        <dbReference type="ARBA" id="ARBA00038962"/>
    </source>
</evidence>
<dbReference type="Gene3D" id="3.40.50.720">
    <property type="entry name" value="NAD(P)-binding Rossmann-like Domain"/>
    <property type="match status" value="1"/>
</dbReference>
<dbReference type="InterPro" id="IPR006108">
    <property type="entry name" value="3HC_DH_C"/>
</dbReference>
<dbReference type="SUPFAM" id="SSF51735">
    <property type="entry name" value="NAD(P)-binding Rossmann-fold domains"/>
    <property type="match status" value="1"/>
</dbReference>
<dbReference type="PANTHER" id="PTHR48075">
    <property type="entry name" value="3-HYDROXYACYL-COA DEHYDROGENASE FAMILY PROTEIN"/>
    <property type="match status" value="1"/>
</dbReference>
<evidence type="ECO:0000259" key="12">
    <source>
        <dbReference type="Pfam" id="PF02737"/>
    </source>
</evidence>
<dbReference type="PANTHER" id="PTHR48075:SF1">
    <property type="entry name" value="LAMBDA-CRYSTALLIN HOMOLOG"/>
    <property type="match status" value="1"/>
</dbReference>
<proteinExistence type="inferred from homology"/>
<dbReference type="InterPro" id="IPR022694">
    <property type="entry name" value="3-OHacyl-CoA_DH"/>
</dbReference>
<keyword evidence="7" id="KW-0520">NAD</keyword>
<accession>A0A437QHD4</accession>
<evidence type="ECO:0000256" key="3">
    <source>
        <dbReference type="ARBA" id="ARBA00011738"/>
    </source>
</evidence>
<dbReference type="InterPro" id="IPR008927">
    <property type="entry name" value="6-PGluconate_DH-like_C_sf"/>
</dbReference>
<comment type="subunit">
    <text evidence="3">Homodimer.</text>
</comment>
<evidence type="ECO:0000256" key="2">
    <source>
        <dbReference type="ARBA" id="ARBA00009463"/>
    </source>
</evidence>
<sequence length="330" mass="35518">MTTQERAIIAAVGAGRMGRGVAIVFAYAGHPVRLIDVKHSRPTEDFDRLSKEAGTEIRATLQMLVDLGLAPEGSVETIASRITIVDREWAGGALADAAVIFEGVPETLEAKRDAFDLIGKAAPADAIVGSTTSTILTDELQAMISHPERFLNAHWLNPAYLVPLVELSPGEKTDPAVVDRLKGLLEGIGKVPVVCKASPGYIVPRIQALAMNEAARLVEEGVATPEDIDKATKYGFGFRFAVLGLLEFIDWGGGDILFYASRYMKDAMQDDRFAAPKIVEDNMAAGRIGLSARAGFLDYSDMDIDAYRKGRLAGFVDMLTLLGATRPPVL</sequence>
<evidence type="ECO:0000256" key="1">
    <source>
        <dbReference type="ARBA" id="ARBA00004496"/>
    </source>
</evidence>
<comment type="similarity">
    <text evidence="2">Belongs to the 3-hydroxyacyl-CoA dehydrogenase family.</text>
</comment>
<dbReference type="InterPro" id="IPR013328">
    <property type="entry name" value="6PGD_dom2"/>
</dbReference>
<evidence type="ECO:0000256" key="10">
    <source>
        <dbReference type="PIRSR" id="PIRSR000105-1"/>
    </source>
</evidence>
<dbReference type="GO" id="GO:0070403">
    <property type="term" value="F:NAD+ binding"/>
    <property type="evidence" value="ECO:0007669"/>
    <property type="project" value="InterPro"/>
</dbReference>
<dbReference type="NCBIfam" id="NF006125">
    <property type="entry name" value="PRK08269.1"/>
    <property type="match status" value="1"/>
</dbReference>
<evidence type="ECO:0000313" key="14">
    <source>
        <dbReference type="Proteomes" id="UP000287447"/>
    </source>
</evidence>
<gene>
    <name evidence="13" type="ORF">EOI86_22585</name>
</gene>
<evidence type="ECO:0000256" key="5">
    <source>
        <dbReference type="ARBA" id="ARBA00022553"/>
    </source>
</evidence>
<organism evidence="13 14">
    <name type="scientific">Hwanghaeella grinnelliae</name>
    <dbReference type="NCBI Taxonomy" id="2500179"/>
    <lineage>
        <taxon>Bacteria</taxon>
        <taxon>Pseudomonadati</taxon>
        <taxon>Pseudomonadota</taxon>
        <taxon>Alphaproteobacteria</taxon>
        <taxon>Rhodospirillales</taxon>
        <taxon>Rhodospirillaceae</taxon>
        <taxon>Hwanghaeella</taxon>
    </lineage>
</organism>
<evidence type="ECO:0000259" key="11">
    <source>
        <dbReference type="Pfam" id="PF00725"/>
    </source>
</evidence>
<dbReference type="OrthoDB" id="9803287at2"/>
<evidence type="ECO:0000256" key="4">
    <source>
        <dbReference type="ARBA" id="ARBA00022490"/>
    </source>
</evidence>
<dbReference type="Pfam" id="PF02737">
    <property type="entry name" value="3HCDH_N"/>
    <property type="match status" value="1"/>
</dbReference>
<comment type="caution">
    <text evidence="13">The sequence shown here is derived from an EMBL/GenBank/DDBJ whole genome shotgun (WGS) entry which is preliminary data.</text>
</comment>
<name>A0A437QHD4_9PROT</name>
<feature type="domain" description="3-hydroxyacyl-CoA dehydrogenase C-terminal" evidence="11">
    <location>
        <begin position="200"/>
        <end position="299"/>
    </location>
</feature>
<evidence type="ECO:0000256" key="7">
    <source>
        <dbReference type="ARBA" id="ARBA00023027"/>
    </source>
</evidence>
<dbReference type="SUPFAM" id="SSF48179">
    <property type="entry name" value="6-phosphogluconate dehydrogenase C-terminal domain-like"/>
    <property type="match status" value="1"/>
</dbReference>
<evidence type="ECO:0000256" key="6">
    <source>
        <dbReference type="ARBA" id="ARBA00023002"/>
    </source>
</evidence>
<dbReference type="AlphaFoldDB" id="A0A437QHD4"/>
<dbReference type="EMBL" id="SADE01000004">
    <property type="protein sequence ID" value="RVU33919.1"/>
    <property type="molecule type" value="Genomic_DNA"/>
</dbReference>
<dbReference type="GO" id="GO:0006631">
    <property type="term" value="P:fatty acid metabolic process"/>
    <property type="evidence" value="ECO:0007669"/>
    <property type="project" value="InterPro"/>
</dbReference>
<dbReference type="PIRSF" id="PIRSF000105">
    <property type="entry name" value="HCDH"/>
    <property type="match status" value="1"/>
</dbReference>
<dbReference type="GO" id="GO:0005737">
    <property type="term" value="C:cytoplasm"/>
    <property type="evidence" value="ECO:0007669"/>
    <property type="project" value="UniProtKB-SubCell"/>
</dbReference>
<evidence type="ECO:0000256" key="9">
    <source>
        <dbReference type="ARBA" id="ARBA00042709"/>
    </source>
</evidence>
<dbReference type="EC" id="1.1.1.45" evidence="8"/>
<protein>
    <recommendedName>
        <fullName evidence="9">L-gulonate 3-dehydrogenase</fullName>
        <ecNumber evidence="8">1.1.1.45</ecNumber>
    </recommendedName>
    <alternativeName>
        <fullName evidence="9">L-gulonate 3-dehydrogenase</fullName>
    </alternativeName>
</protein>
<keyword evidence="5" id="KW-0597">Phosphoprotein</keyword>
<keyword evidence="14" id="KW-1185">Reference proteome</keyword>
<dbReference type="Gene3D" id="1.10.1040.10">
    <property type="entry name" value="N-(1-d-carboxylethyl)-l-norvaline Dehydrogenase, domain 2"/>
    <property type="match status" value="1"/>
</dbReference>
<keyword evidence="6 13" id="KW-0560">Oxidoreductase</keyword>
<dbReference type="InterPro" id="IPR036291">
    <property type="entry name" value="NAD(P)-bd_dom_sf"/>
</dbReference>
<comment type="subcellular location">
    <subcellularLocation>
        <location evidence="1">Cytoplasm</location>
    </subcellularLocation>
</comment>
<dbReference type="Proteomes" id="UP000287447">
    <property type="component" value="Unassembled WGS sequence"/>
</dbReference>
<dbReference type="RefSeq" id="WP_127767949.1">
    <property type="nucleotide sequence ID" value="NZ_SADE01000004.1"/>
</dbReference>
<feature type="domain" description="3-hydroxyacyl-CoA dehydrogenase NAD binding" evidence="12">
    <location>
        <begin position="9"/>
        <end position="196"/>
    </location>
</feature>
<dbReference type="Pfam" id="PF00725">
    <property type="entry name" value="3HCDH"/>
    <property type="match status" value="1"/>
</dbReference>
<evidence type="ECO:0000313" key="13">
    <source>
        <dbReference type="EMBL" id="RVU33919.1"/>
    </source>
</evidence>
<dbReference type="InterPro" id="IPR006176">
    <property type="entry name" value="3-OHacyl-CoA_DH_NAD-bd"/>
</dbReference>
<dbReference type="GO" id="GO:0050104">
    <property type="term" value="F:L-gulonate 3-dehydrogenase activity"/>
    <property type="evidence" value="ECO:0007669"/>
    <property type="project" value="UniProtKB-EC"/>
</dbReference>
<feature type="site" description="Important for catalytic activity" evidence="10">
    <location>
        <position position="154"/>
    </location>
</feature>
<keyword evidence="4" id="KW-0963">Cytoplasm</keyword>
<reference evidence="14" key="1">
    <citation type="submission" date="2019-01" db="EMBL/GenBank/DDBJ databases">
        <title>Gri0909 isolated from a small marine red alga.</title>
        <authorList>
            <person name="Kim J."/>
            <person name="Jeong S.E."/>
            <person name="Jeon C.O."/>
        </authorList>
    </citation>
    <scope>NUCLEOTIDE SEQUENCE [LARGE SCALE GENOMIC DNA]</scope>
    <source>
        <strain evidence="14">Gri0909</strain>
    </source>
</reference>